<reference evidence="3" key="1">
    <citation type="journal article" date="2016" name="Nature">
        <title>The genome of the seagrass Zostera marina reveals angiosperm adaptation to the sea.</title>
        <authorList>
            <person name="Olsen J.L."/>
            <person name="Rouze P."/>
            <person name="Verhelst B."/>
            <person name="Lin Y.-C."/>
            <person name="Bayer T."/>
            <person name="Collen J."/>
            <person name="Dattolo E."/>
            <person name="De Paoli E."/>
            <person name="Dittami S."/>
            <person name="Maumus F."/>
            <person name="Michel G."/>
            <person name="Kersting A."/>
            <person name="Lauritano C."/>
            <person name="Lohaus R."/>
            <person name="Toepel M."/>
            <person name="Tonon T."/>
            <person name="Vanneste K."/>
            <person name="Amirebrahimi M."/>
            <person name="Brakel J."/>
            <person name="Bostroem C."/>
            <person name="Chovatia M."/>
            <person name="Grimwood J."/>
            <person name="Jenkins J.W."/>
            <person name="Jueterbock A."/>
            <person name="Mraz A."/>
            <person name="Stam W.T."/>
            <person name="Tice H."/>
            <person name="Bornberg-Bauer E."/>
            <person name="Green P.J."/>
            <person name="Pearson G.A."/>
            <person name="Procaccini G."/>
            <person name="Duarte C.M."/>
            <person name="Schmutz J."/>
            <person name="Reusch T.B.H."/>
            <person name="Van de Peer Y."/>
        </authorList>
    </citation>
    <scope>NUCLEOTIDE SEQUENCE [LARGE SCALE GENOMIC DNA]</scope>
    <source>
        <strain evidence="3">cv. Finnish</strain>
    </source>
</reference>
<dbReference type="AlphaFoldDB" id="A0A0K9PXX0"/>
<evidence type="ECO:0000256" key="1">
    <source>
        <dbReference type="SAM" id="MobiDB-lite"/>
    </source>
</evidence>
<name>A0A0K9PXX0_ZOSMR</name>
<keyword evidence="3" id="KW-1185">Reference proteome</keyword>
<accession>A0A0K9PXX0</accession>
<organism evidence="2 3">
    <name type="scientific">Zostera marina</name>
    <name type="common">Eelgrass</name>
    <dbReference type="NCBI Taxonomy" id="29655"/>
    <lineage>
        <taxon>Eukaryota</taxon>
        <taxon>Viridiplantae</taxon>
        <taxon>Streptophyta</taxon>
        <taxon>Embryophyta</taxon>
        <taxon>Tracheophyta</taxon>
        <taxon>Spermatophyta</taxon>
        <taxon>Magnoliopsida</taxon>
        <taxon>Liliopsida</taxon>
        <taxon>Zosteraceae</taxon>
        <taxon>Zostera</taxon>
    </lineage>
</organism>
<proteinExistence type="predicted"/>
<dbReference type="EMBL" id="LFYR01000514">
    <property type="protein sequence ID" value="KMZ73861.1"/>
    <property type="molecule type" value="Genomic_DNA"/>
</dbReference>
<feature type="region of interest" description="Disordered" evidence="1">
    <location>
        <begin position="1"/>
        <end position="29"/>
    </location>
</feature>
<protein>
    <submittedName>
        <fullName evidence="2">Uncharacterized protein</fullName>
    </submittedName>
</protein>
<evidence type="ECO:0000313" key="3">
    <source>
        <dbReference type="Proteomes" id="UP000036987"/>
    </source>
</evidence>
<sequence>MSLRGRAGGEVAGDRRWNGGHGLGVSDRVQRSSEIMFSKSTLS</sequence>
<feature type="compositionally biased region" description="Gly residues" evidence="1">
    <location>
        <begin position="1"/>
        <end position="11"/>
    </location>
</feature>
<dbReference type="Proteomes" id="UP000036987">
    <property type="component" value="Unassembled WGS sequence"/>
</dbReference>
<comment type="caution">
    <text evidence="2">The sequence shown here is derived from an EMBL/GenBank/DDBJ whole genome shotgun (WGS) entry which is preliminary data.</text>
</comment>
<gene>
    <name evidence="2" type="ORF">ZOSMA_13G00650</name>
</gene>
<evidence type="ECO:0000313" key="2">
    <source>
        <dbReference type="EMBL" id="KMZ73861.1"/>
    </source>
</evidence>